<proteinExistence type="predicted"/>
<reference evidence="1 2" key="1">
    <citation type="submission" date="2024-03" db="EMBL/GenBank/DDBJ databases">
        <title>Adaptation during the transition from Ophiocordyceps entomopathogen to insect associate is accompanied by gene loss and intensified selection.</title>
        <authorList>
            <person name="Ward C.M."/>
            <person name="Onetto C.A."/>
            <person name="Borneman A.R."/>
        </authorList>
    </citation>
    <scope>NUCLEOTIDE SEQUENCE [LARGE SCALE GENOMIC DNA]</scope>
    <source>
        <strain evidence="1">AWRI1</strain>
        <tissue evidence="1">Single Adult Female</tissue>
    </source>
</reference>
<dbReference type="EMBL" id="JBBCAQ010000010">
    <property type="protein sequence ID" value="KAK7601943.1"/>
    <property type="molecule type" value="Genomic_DNA"/>
</dbReference>
<accession>A0AAN9U0Z7</accession>
<evidence type="ECO:0008006" key="3">
    <source>
        <dbReference type="Google" id="ProtNLM"/>
    </source>
</evidence>
<evidence type="ECO:0000313" key="1">
    <source>
        <dbReference type="EMBL" id="KAK7601943.1"/>
    </source>
</evidence>
<name>A0AAN9U0Z7_9HEMI</name>
<sequence length="209" mass="23937">MKDLNNISSYLGIEINHDVKNNVMTLSQEKYIKSLATKYNIKDSNLFDTPMETHLKLERATEPDFDVKFRNLICALLYASASTRPDVTYSVNHSTRFQSSYDQTHYNYALRVLKYLYKTRKMKLTFYSSNLACLDIYVDSDWAGDAVDCRSTTGLVIRMFGNPVLWKTQKQGHITKSSTHAEYIALSEAVTEVIYLLGVCKELLPSESI</sequence>
<dbReference type="PANTHER" id="PTHR11439:SF463">
    <property type="entry name" value="REVERSE TRANSCRIPTASE TY1_COPIA-TYPE DOMAIN-CONTAINING PROTEIN"/>
    <property type="match status" value="1"/>
</dbReference>
<organism evidence="1 2">
    <name type="scientific">Parthenolecanium corni</name>
    <dbReference type="NCBI Taxonomy" id="536013"/>
    <lineage>
        <taxon>Eukaryota</taxon>
        <taxon>Metazoa</taxon>
        <taxon>Ecdysozoa</taxon>
        <taxon>Arthropoda</taxon>
        <taxon>Hexapoda</taxon>
        <taxon>Insecta</taxon>
        <taxon>Pterygota</taxon>
        <taxon>Neoptera</taxon>
        <taxon>Paraneoptera</taxon>
        <taxon>Hemiptera</taxon>
        <taxon>Sternorrhyncha</taxon>
        <taxon>Coccoidea</taxon>
        <taxon>Coccidae</taxon>
        <taxon>Parthenolecanium</taxon>
    </lineage>
</organism>
<comment type="caution">
    <text evidence="1">The sequence shown here is derived from an EMBL/GenBank/DDBJ whole genome shotgun (WGS) entry which is preliminary data.</text>
</comment>
<dbReference type="PANTHER" id="PTHR11439">
    <property type="entry name" value="GAG-POL-RELATED RETROTRANSPOSON"/>
    <property type="match status" value="1"/>
</dbReference>
<dbReference type="CDD" id="cd09272">
    <property type="entry name" value="RNase_HI_RT_Ty1"/>
    <property type="match status" value="1"/>
</dbReference>
<gene>
    <name evidence="1" type="ORF">V9T40_009384</name>
</gene>
<keyword evidence="2" id="KW-1185">Reference proteome</keyword>
<evidence type="ECO:0000313" key="2">
    <source>
        <dbReference type="Proteomes" id="UP001367676"/>
    </source>
</evidence>
<dbReference type="Proteomes" id="UP001367676">
    <property type="component" value="Unassembled WGS sequence"/>
</dbReference>
<dbReference type="AlphaFoldDB" id="A0AAN9U0Z7"/>
<protein>
    <recommendedName>
        <fullName evidence="3">Reverse transcriptase Ty1/copia-type domain-containing protein</fullName>
    </recommendedName>
</protein>